<protein>
    <recommendedName>
        <fullName evidence="1">DUF4218 domain-containing protein</fullName>
    </recommendedName>
</protein>
<comment type="caution">
    <text evidence="2">The sequence shown here is derived from an EMBL/GenBank/DDBJ whole genome shotgun (WGS) entry which is preliminary data.</text>
</comment>
<dbReference type="PANTHER" id="PTHR48258">
    <property type="entry name" value="DUF4218 DOMAIN-CONTAINING PROTEIN-RELATED"/>
    <property type="match status" value="1"/>
</dbReference>
<feature type="domain" description="DUF4218" evidence="1">
    <location>
        <begin position="61"/>
        <end position="117"/>
    </location>
</feature>
<dbReference type="AlphaFoldDB" id="A0A8T3BFB2"/>
<name>A0A8T3BFB2_DENNO</name>
<organism evidence="2 3">
    <name type="scientific">Dendrobium nobile</name>
    <name type="common">Orchid</name>
    <dbReference type="NCBI Taxonomy" id="94219"/>
    <lineage>
        <taxon>Eukaryota</taxon>
        <taxon>Viridiplantae</taxon>
        <taxon>Streptophyta</taxon>
        <taxon>Embryophyta</taxon>
        <taxon>Tracheophyta</taxon>
        <taxon>Spermatophyta</taxon>
        <taxon>Magnoliopsida</taxon>
        <taxon>Liliopsida</taxon>
        <taxon>Asparagales</taxon>
        <taxon>Orchidaceae</taxon>
        <taxon>Epidendroideae</taxon>
        <taxon>Malaxideae</taxon>
        <taxon>Dendrobiinae</taxon>
        <taxon>Dendrobium</taxon>
    </lineage>
</organism>
<dbReference type="OrthoDB" id="687292at2759"/>
<dbReference type="Proteomes" id="UP000829196">
    <property type="component" value="Unassembled WGS sequence"/>
</dbReference>
<dbReference type="SMR" id="A0A8T3BFB2"/>
<dbReference type="InterPro" id="IPR025452">
    <property type="entry name" value="DUF4218"/>
</dbReference>
<evidence type="ECO:0000313" key="2">
    <source>
        <dbReference type="EMBL" id="KAI0511103.1"/>
    </source>
</evidence>
<evidence type="ECO:0000313" key="3">
    <source>
        <dbReference type="Proteomes" id="UP000829196"/>
    </source>
</evidence>
<dbReference type="PANTHER" id="PTHR48258:SF3">
    <property type="entry name" value="FK506-BINDING PROTEIN 4-LIKE ISOFORM X1"/>
    <property type="match status" value="1"/>
</dbReference>
<dbReference type="Pfam" id="PF13960">
    <property type="entry name" value="DUF4218"/>
    <property type="match status" value="1"/>
</dbReference>
<proteinExistence type="predicted"/>
<evidence type="ECO:0000259" key="1">
    <source>
        <dbReference type="Pfam" id="PF13960"/>
    </source>
</evidence>
<keyword evidence="3" id="KW-1185">Reference proteome</keyword>
<dbReference type="EMBL" id="JAGYWB010000009">
    <property type="protein sequence ID" value="KAI0511103.1"/>
    <property type="molecule type" value="Genomic_DNA"/>
</dbReference>
<reference evidence="2" key="1">
    <citation type="journal article" date="2022" name="Front. Genet.">
        <title>Chromosome-Scale Assembly of the Dendrobium nobile Genome Provides Insights Into the Molecular Mechanism of the Biosynthesis of the Medicinal Active Ingredient of Dendrobium.</title>
        <authorList>
            <person name="Xu Q."/>
            <person name="Niu S.-C."/>
            <person name="Li K.-L."/>
            <person name="Zheng P.-J."/>
            <person name="Zhang X.-J."/>
            <person name="Jia Y."/>
            <person name="Liu Y."/>
            <person name="Niu Y.-X."/>
            <person name="Yu L.-H."/>
            <person name="Chen D.-F."/>
            <person name="Zhang G.-Q."/>
        </authorList>
    </citation>
    <scope>NUCLEOTIDE SEQUENCE</scope>
    <source>
        <tissue evidence="2">Leaf</tissue>
    </source>
</reference>
<accession>A0A8T3BFB2</accession>
<gene>
    <name evidence="2" type="ORF">KFK09_011725</name>
</gene>
<sequence>MPDGYGSNISRCVDMKSARLFGLKSHDCHIIMEVLLPSIVCMLPEYISNPLIELSIFFKDLCSSKLSEDALQRYEDNVPIILYKLEKIFPPNFFDSMEHLLVHLHYEASVGRPVQYR</sequence>